<evidence type="ECO:0000313" key="1">
    <source>
        <dbReference type="EMBL" id="KAG2231964.1"/>
    </source>
</evidence>
<gene>
    <name evidence="1" type="ORF">INT48_001273</name>
</gene>
<sequence length="172" mass="19971">MVGIIPPPIDPSMNFYNRISKTQRTPSVTKEYADSFIETTGTSSTTDATSIISTTNTSKKQIKPSEIDKIKIIRMFEDLELDTCWRLSSGTTVEERMKEFAVGCDYEQSRHLAREWVKNILLDYFTLFKWGYLPLTDQLEGDMMRRIWRFIDTVFDDSKIMCRGWVQDALLA</sequence>
<reference evidence="1" key="1">
    <citation type="submission" date="2021-01" db="EMBL/GenBank/DDBJ databases">
        <title>Metabolic potential, ecology and presence of endohyphal bacteria is reflected in genomic diversity of Mucoromycotina.</title>
        <authorList>
            <person name="Muszewska A."/>
            <person name="Okrasinska A."/>
            <person name="Steczkiewicz K."/>
            <person name="Drgas O."/>
            <person name="Orlowska M."/>
            <person name="Perlinska-Lenart U."/>
            <person name="Aleksandrzak-Piekarczyk T."/>
            <person name="Szatraj K."/>
            <person name="Zielenkiewicz U."/>
            <person name="Pilsyk S."/>
            <person name="Malc E."/>
            <person name="Mieczkowski P."/>
            <person name="Kruszewska J.S."/>
            <person name="Biernat P."/>
            <person name="Pawlowska J."/>
        </authorList>
    </citation>
    <scope>NUCLEOTIDE SEQUENCE</scope>
    <source>
        <strain evidence="1">WA0000018081</strain>
    </source>
</reference>
<evidence type="ECO:0000313" key="2">
    <source>
        <dbReference type="Proteomes" id="UP000613177"/>
    </source>
</evidence>
<accession>A0A8H7SM21</accession>
<dbReference type="EMBL" id="JAEPRE010000128">
    <property type="protein sequence ID" value="KAG2231964.1"/>
    <property type="molecule type" value="Genomic_DNA"/>
</dbReference>
<keyword evidence="2" id="KW-1185">Reference proteome</keyword>
<protein>
    <submittedName>
        <fullName evidence="1">Uncharacterized protein</fullName>
    </submittedName>
</protein>
<name>A0A8H7SM21_9FUNG</name>
<dbReference type="AlphaFoldDB" id="A0A8H7SM21"/>
<proteinExistence type="predicted"/>
<dbReference type="Proteomes" id="UP000613177">
    <property type="component" value="Unassembled WGS sequence"/>
</dbReference>
<comment type="caution">
    <text evidence="1">The sequence shown here is derived from an EMBL/GenBank/DDBJ whole genome shotgun (WGS) entry which is preliminary data.</text>
</comment>
<organism evidence="1 2">
    <name type="scientific">Thamnidium elegans</name>
    <dbReference type="NCBI Taxonomy" id="101142"/>
    <lineage>
        <taxon>Eukaryota</taxon>
        <taxon>Fungi</taxon>
        <taxon>Fungi incertae sedis</taxon>
        <taxon>Mucoromycota</taxon>
        <taxon>Mucoromycotina</taxon>
        <taxon>Mucoromycetes</taxon>
        <taxon>Mucorales</taxon>
        <taxon>Mucorineae</taxon>
        <taxon>Mucoraceae</taxon>
        <taxon>Thamnidium</taxon>
    </lineage>
</organism>